<name>A0A6J6G8X3_9ZZZZ</name>
<keyword evidence="1" id="KW-0805">Transcription regulation</keyword>
<sequence>MVGHTRDVTTRKVVGRRMDAVKVVERRLGRPPDTDSADTRRAILRIARETFSVSGYEMTTNRDIATRAGVTPGALYHYFGSKLDLYLAVHEATQDLVYSRFTEAIVGRETFVEQFDAILDVAHELNKTDASVARFLGAVRVDTRRHPEMRASVAPRSRQREKFFANMVELGVSTGEIAPERRPVVFAFILTVLVGLTDAVSDDPKVQSQAITGIKDAVSGLLHPRVPRR</sequence>
<evidence type="ECO:0000256" key="1">
    <source>
        <dbReference type="ARBA" id="ARBA00023015"/>
    </source>
</evidence>
<dbReference type="InterPro" id="IPR001647">
    <property type="entry name" value="HTH_TetR"/>
</dbReference>
<keyword evidence="2" id="KW-0238">DNA-binding</keyword>
<feature type="domain" description="HTH tetR-type" evidence="4">
    <location>
        <begin position="37"/>
        <end position="97"/>
    </location>
</feature>
<dbReference type="InterPro" id="IPR050109">
    <property type="entry name" value="HTH-type_TetR-like_transc_reg"/>
</dbReference>
<dbReference type="EMBL" id="CAEZTS010000260">
    <property type="protein sequence ID" value="CAB4597607.1"/>
    <property type="molecule type" value="Genomic_DNA"/>
</dbReference>
<evidence type="ECO:0000256" key="3">
    <source>
        <dbReference type="ARBA" id="ARBA00023163"/>
    </source>
</evidence>
<dbReference type="GO" id="GO:0003700">
    <property type="term" value="F:DNA-binding transcription factor activity"/>
    <property type="evidence" value="ECO:0007669"/>
    <property type="project" value="TreeGrafter"/>
</dbReference>
<evidence type="ECO:0000256" key="2">
    <source>
        <dbReference type="ARBA" id="ARBA00023125"/>
    </source>
</evidence>
<dbReference type="PANTHER" id="PTHR30055:SF234">
    <property type="entry name" value="HTH-TYPE TRANSCRIPTIONAL REGULATOR BETI"/>
    <property type="match status" value="1"/>
</dbReference>
<dbReference type="PRINTS" id="PR00455">
    <property type="entry name" value="HTHTETR"/>
</dbReference>
<dbReference type="AlphaFoldDB" id="A0A6J6G8X3"/>
<accession>A0A6J6G8X3</accession>
<dbReference type="Gene3D" id="1.10.357.10">
    <property type="entry name" value="Tetracycline Repressor, domain 2"/>
    <property type="match status" value="1"/>
</dbReference>
<reference evidence="5" key="1">
    <citation type="submission" date="2020-05" db="EMBL/GenBank/DDBJ databases">
        <authorList>
            <person name="Chiriac C."/>
            <person name="Salcher M."/>
            <person name="Ghai R."/>
            <person name="Kavagutti S V."/>
        </authorList>
    </citation>
    <scope>NUCLEOTIDE SEQUENCE</scope>
</reference>
<dbReference type="InterPro" id="IPR009057">
    <property type="entry name" value="Homeodomain-like_sf"/>
</dbReference>
<keyword evidence="3" id="KW-0804">Transcription</keyword>
<dbReference type="Pfam" id="PF00440">
    <property type="entry name" value="TetR_N"/>
    <property type="match status" value="1"/>
</dbReference>
<gene>
    <name evidence="5" type="ORF">UFOPK1722_02003</name>
</gene>
<organism evidence="5">
    <name type="scientific">freshwater metagenome</name>
    <dbReference type="NCBI Taxonomy" id="449393"/>
    <lineage>
        <taxon>unclassified sequences</taxon>
        <taxon>metagenomes</taxon>
        <taxon>ecological metagenomes</taxon>
    </lineage>
</organism>
<dbReference type="SUPFAM" id="SSF48498">
    <property type="entry name" value="Tetracyclin repressor-like, C-terminal domain"/>
    <property type="match status" value="1"/>
</dbReference>
<dbReference type="SUPFAM" id="SSF46689">
    <property type="entry name" value="Homeodomain-like"/>
    <property type="match status" value="1"/>
</dbReference>
<dbReference type="PANTHER" id="PTHR30055">
    <property type="entry name" value="HTH-TYPE TRANSCRIPTIONAL REGULATOR RUTR"/>
    <property type="match status" value="1"/>
</dbReference>
<evidence type="ECO:0000313" key="5">
    <source>
        <dbReference type="EMBL" id="CAB4597607.1"/>
    </source>
</evidence>
<proteinExistence type="predicted"/>
<protein>
    <submittedName>
        <fullName evidence="5">Unannotated protein</fullName>
    </submittedName>
</protein>
<evidence type="ECO:0000259" key="4">
    <source>
        <dbReference type="PROSITE" id="PS50977"/>
    </source>
</evidence>
<dbReference type="InterPro" id="IPR036271">
    <property type="entry name" value="Tet_transcr_reg_TetR-rel_C_sf"/>
</dbReference>
<dbReference type="GO" id="GO:0000976">
    <property type="term" value="F:transcription cis-regulatory region binding"/>
    <property type="evidence" value="ECO:0007669"/>
    <property type="project" value="TreeGrafter"/>
</dbReference>
<dbReference type="PROSITE" id="PS50977">
    <property type="entry name" value="HTH_TETR_2"/>
    <property type="match status" value="1"/>
</dbReference>